<proteinExistence type="predicted"/>
<keyword evidence="2" id="KW-1185">Reference proteome</keyword>
<evidence type="ECO:0000313" key="2">
    <source>
        <dbReference type="Proteomes" id="UP000419138"/>
    </source>
</evidence>
<gene>
    <name evidence="1" type="ORF">FF041_02230</name>
</gene>
<dbReference type="RefSeq" id="WP_323390987.1">
    <property type="nucleotide sequence ID" value="NZ_JBEPDZ010000016.1"/>
</dbReference>
<evidence type="ECO:0000313" key="1">
    <source>
        <dbReference type="EMBL" id="MQS99057.1"/>
    </source>
</evidence>
<name>A0A646KAA6_STRJU</name>
<comment type="caution">
    <text evidence="1">The sequence shown here is derived from an EMBL/GenBank/DDBJ whole genome shotgun (WGS) entry which is preliminary data.</text>
</comment>
<accession>A0A646KAA6</accession>
<reference evidence="1 2" key="1">
    <citation type="submission" date="2019-05" db="EMBL/GenBank/DDBJ databases">
        <title>Comparative genomics and metabolomics analyses of clavulanic acid producing Streptomyces species provides insight into specialized metabolism and evolution of beta-lactam biosynthetic gene clusters.</title>
        <authorList>
            <person name="Moore M.A."/>
            <person name="Cruz-Morales P."/>
            <person name="Barona Gomez F."/>
            <person name="Kapil T."/>
        </authorList>
    </citation>
    <scope>NUCLEOTIDE SEQUENCE [LARGE SCALE GENOMIC DNA]</scope>
    <source>
        <strain evidence="1 2">NRRL 5741</strain>
    </source>
</reference>
<dbReference type="AlphaFoldDB" id="A0A646KAA6"/>
<dbReference type="Pfam" id="PF03321">
    <property type="entry name" value="GH3"/>
    <property type="match status" value="1"/>
</dbReference>
<protein>
    <submittedName>
        <fullName evidence="1">GH3 auxin-responsive promoter family protein</fullName>
    </submittedName>
</protein>
<dbReference type="Proteomes" id="UP000419138">
    <property type="component" value="Unassembled WGS sequence"/>
</dbReference>
<organism evidence="1 2">
    <name type="scientific">Streptomyces jumonjinensis</name>
    <dbReference type="NCBI Taxonomy" id="1945"/>
    <lineage>
        <taxon>Bacteria</taxon>
        <taxon>Bacillati</taxon>
        <taxon>Actinomycetota</taxon>
        <taxon>Actinomycetes</taxon>
        <taxon>Kitasatosporales</taxon>
        <taxon>Streptomycetaceae</taxon>
        <taxon>Streptomyces</taxon>
    </lineage>
</organism>
<dbReference type="EMBL" id="VCLA01000018">
    <property type="protein sequence ID" value="MQS99057.1"/>
    <property type="molecule type" value="Genomic_DNA"/>
</dbReference>
<sequence length="124" mass="13022">MNVPSVWHAPGHTDRYRARVFAARERPAGESTDPRGAQRRVLADLLGFNASTGFGGGHGFGRVRTMDDFRTAVPVRDHAAPAPLIGRTAAGERNLLSADAPAVCFTSSGTTGPRFMRSTASGGG</sequence>